<feature type="compositionally biased region" description="Polar residues" evidence="1">
    <location>
        <begin position="1"/>
        <end position="16"/>
    </location>
</feature>
<feature type="compositionally biased region" description="Polar residues" evidence="1">
    <location>
        <begin position="168"/>
        <end position="182"/>
    </location>
</feature>
<feature type="compositionally biased region" description="Basic and acidic residues" evidence="1">
    <location>
        <begin position="313"/>
        <end position="325"/>
    </location>
</feature>
<name>A0A0D0TUN2_CRYGA</name>
<evidence type="ECO:0000256" key="1">
    <source>
        <dbReference type="SAM" id="MobiDB-lite"/>
    </source>
</evidence>
<feature type="compositionally biased region" description="Basic residues" evidence="1">
    <location>
        <begin position="371"/>
        <end position="383"/>
    </location>
</feature>
<sequence length="692" mass="74680">MSVSSQTTLISPSAKHTNPPLHRKPSQHARRRASLHVAHPHAHAHTSAHAHGRRGSEGESGRRALAAGLAMHTLDQGKKKKQGDRPLPRGNRSDTHLPRLTRTDSTMSIASHSSGTSNISRPSAKSRRTTESIQVIDDQGKEVDPNEDEWESGEDVKQTKKGKGKQQDPSSASMRRTMSDTSADPKGKKKTQTMAEAMARGDLVKIQDPDHRPPLTQRTTGFAGTVQPLDPQIAAEMPQVDHPIIANPIKRVPSSKSLVGPISTMTSMDTTPDSGFPTEPPRGLQSETSGSKRPSAGQSLRSTSGSGLPWDSIDQRDQAQTDDKLTCSPSYPFPKMISPAEPDQRVSPGADHPEKEISTASRSRPTSSKATHSKATHSLRHRPSNSSMRSIQSLRAPPHPLNSPIGYTGRSAARDSPSTSSYDKRDRVLSMHQPPVPQPQVSYEVAQGQGWDQIPEEDIQRENVPVSDQSNVDVGTTRSQNVRRSSVASTRSLRSIFAGTLAPPSTAPSSPQPHKRLTALEAASVASKRPTTNNPVLYHNSLSHASGSAESCFLISRFLPPKKITRPKWEVDIHDQERVEHGGVGLTNGDYRAAHETLVNTFRELGTGVSQHKRGLPRTPSGYGLLPTSLTLPNVAAAGGASNGHQSNQNLGTIKARDGARLEVARGGSGGMTPFEMSVERVLKQRPGRVIL</sequence>
<dbReference type="OrthoDB" id="2596711at2759"/>
<feature type="compositionally biased region" description="Polar residues" evidence="1">
    <location>
        <begin position="466"/>
        <end position="487"/>
    </location>
</feature>
<feature type="compositionally biased region" description="Polar residues" evidence="1">
    <location>
        <begin position="358"/>
        <end position="370"/>
    </location>
</feature>
<dbReference type="AlphaFoldDB" id="A0A0D0TUN2"/>
<feature type="region of interest" description="Disordered" evidence="1">
    <location>
        <begin position="465"/>
        <end position="487"/>
    </location>
</feature>
<feature type="compositionally biased region" description="Low complexity" evidence="1">
    <location>
        <begin position="263"/>
        <end position="274"/>
    </location>
</feature>
<proteinExistence type="predicted"/>
<protein>
    <submittedName>
        <fullName evidence="2">Uncharacterized protein</fullName>
    </submittedName>
</protein>
<feature type="compositionally biased region" description="Polar residues" evidence="1">
    <location>
        <begin position="103"/>
        <end position="123"/>
    </location>
</feature>
<feature type="region of interest" description="Disordered" evidence="1">
    <location>
        <begin position="245"/>
        <end position="439"/>
    </location>
</feature>
<reference evidence="2" key="1">
    <citation type="submission" date="2015-01" db="EMBL/GenBank/DDBJ databases">
        <title>The Genome Sequence of Cryptococcus gattii CA1280.</title>
        <authorList>
            <consortium name="The Broad Institute Genomics Platform"/>
            <person name="Cuomo C."/>
            <person name="Litvintseva A."/>
            <person name="Chen Y."/>
            <person name="Heitman J."/>
            <person name="Sun S."/>
            <person name="Springer D."/>
            <person name="Dromer F."/>
            <person name="Young S."/>
            <person name="Zeng Q."/>
            <person name="Gargeya S."/>
            <person name="Abouelleil A."/>
            <person name="Alvarado L."/>
            <person name="Chapman S.B."/>
            <person name="Gainer-Dewar J."/>
            <person name="Goldberg J."/>
            <person name="Griggs A."/>
            <person name="Gujja S."/>
            <person name="Hansen M."/>
            <person name="Howarth C."/>
            <person name="Imamovic A."/>
            <person name="Larimer J."/>
            <person name="Murphy C."/>
            <person name="Naylor J."/>
            <person name="Pearson M."/>
            <person name="Priest M."/>
            <person name="Roberts A."/>
            <person name="Saif S."/>
            <person name="Shea T."/>
            <person name="Sykes S."/>
            <person name="Wortman J."/>
            <person name="Nusbaum C."/>
            <person name="Birren B."/>
        </authorList>
    </citation>
    <scope>NUCLEOTIDE SEQUENCE [LARGE SCALE GENOMIC DNA]</scope>
    <source>
        <strain evidence="2">CA1280</strain>
    </source>
</reference>
<dbReference type="EMBL" id="KN847973">
    <property type="protein sequence ID" value="KIR50302.1"/>
    <property type="molecule type" value="Genomic_DNA"/>
</dbReference>
<organism evidence="2">
    <name type="scientific">Cryptococcus bacillisporus CA1280</name>
    <dbReference type="NCBI Taxonomy" id="1296109"/>
    <lineage>
        <taxon>Eukaryota</taxon>
        <taxon>Fungi</taxon>
        <taxon>Dikarya</taxon>
        <taxon>Basidiomycota</taxon>
        <taxon>Agaricomycotina</taxon>
        <taxon>Tremellomycetes</taxon>
        <taxon>Tremellales</taxon>
        <taxon>Cryptococcaceae</taxon>
        <taxon>Cryptococcus</taxon>
        <taxon>Cryptococcus gattii species complex</taxon>
    </lineage>
</organism>
<feature type="compositionally biased region" description="Basic residues" evidence="1">
    <location>
        <begin position="21"/>
        <end position="53"/>
    </location>
</feature>
<dbReference type="HOGENOM" id="CLU_397943_0_0_1"/>
<accession>A0A0D0TUN2</accession>
<evidence type="ECO:0000313" key="2">
    <source>
        <dbReference type="EMBL" id="KIR50302.1"/>
    </source>
</evidence>
<feature type="region of interest" description="Disordered" evidence="1">
    <location>
        <begin position="1"/>
        <end position="223"/>
    </location>
</feature>
<gene>
    <name evidence="2" type="ORF">I312_00238</name>
</gene>
<feature type="compositionally biased region" description="Polar residues" evidence="1">
    <location>
        <begin position="384"/>
        <end position="393"/>
    </location>
</feature>
<feature type="compositionally biased region" description="Basic and acidic residues" evidence="1">
    <location>
        <begin position="83"/>
        <end position="97"/>
    </location>
</feature>
<feature type="compositionally biased region" description="Polar residues" evidence="1">
    <location>
        <begin position="285"/>
        <end position="306"/>
    </location>
</feature>
<feature type="compositionally biased region" description="Basic and acidic residues" evidence="1">
    <location>
        <begin position="202"/>
        <end position="213"/>
    </location>
</feature>